<name>A0A1G1WMB7_9BACT</name>
<dbReference type="Pfam" id="PF00266">
    <property type="entry name" value="Aminotran_5"/>
    <property type="match status" value="1"/>
</dbReference>
<comment type="similarity">
    <text evidence="2">Belongs to the class-V pyridoxal-phosphate-dependent aminotransferase family. NifS/IscS subfamily.</text>
</comment>
<feature type="domain" description="Aminotransferase class V" evidence="9">
    <location>
        <begin position="7"/>
        <end position="379"/>
    </location>
</feature>
<dbReference type="SUPFAM" id="SSF53383">
    <property type="entry name" value="PLP-dependent transferases"/>
    <property type="match status" value="1"/>
</dbReference>
<dbReference type="PANTHER" id="PTHR11601">
    <property type="entry name" value="CYSTEINE DESULFURYLASE FAMILY MEMBER"/>
    <property type="match status" value="1"/>
</dbReference>
<proteinExistence type="inferred from homology"/>
<evidence type="ECO:0000259" key="9">
    <source>
        <dbReference type="Pfam" id="PF00266"/>
    </source>
</evidence>
<dbReference type="InterPro" id="IPR015421">
    <property type="entry name" value="PyrdxlP-dep_Trfase_major"/>
</dbReference>
<dbReference type="InterPro" id="IPR000192">
    <property type="entry name" value="Aminotrans_V_dom"/>
</dbReference>
<reference evidence="10 11" key="1">
    <citation type="journal article" date="2016" name="Nat. Commun.">
        <title>Thousands of microbial genomes shed light on interconnected biogeochemical processes in an aquifer system.</title>
        <authorList>
            <person name="Anantharaman K."/>
            <person name="Brown C.T."/>
            <person name="Hug L.A."/>
            <person name="Sharon I."/>
            <person name="Castelle C.J."/>
            <person name="Probst A.J."/>
            <person name="Thomas B.C."/>
            <person name="Singh A."/>
            <person name="Wilkins M.J."/>
            <person name="Karaoz U."/>
            <person name="Brodie E.L."/>
            <person name="Williams K.H."/>
            <person name="Hubbard S.S."/>
            <person name="Banfield J.F."/>
        </authorList>
    </citation>
    <scope>NUCLEOTIDE SEQUENCE [LARGE SCALE GENOMIC DNA]</scope>
</reference>
<dbReference type="AlphaFoldDB" id="A0A1G1WMB7"/>
<dbReference type="FunFam" id="3.40.640.10:FF:000084">
    <property type="entry name" value="IscS-like cysteine desulfurase"/>
    <property type="match status" value="1"/>
</dbReference>
<dbReference type="Proteomes" id="UP000177821">
    <property type="component" value="Unassembled WGS sequence"/>
</dbReference>
<dbReference type="Gene3D" id="3.90.1150.10">
    <property type="entry name" value="Aspartate Aminotransferase, domain 1"/>
    <property type="match status" value="1"/>
</dbReference>
<evidence type="ECO:0000256" key="6">
    <source>
        <dbReference type="ARBA" id="ARBA00023004"/>
    </source>
</evidence>
<accession>A0A1G1WMB7</accession>
<keyword evidence="3" id="KW-0808">Transferase</keyword>
<sequence length="395" mass="43666">MNKIKKVYLDYAGTTPMDTQVKRVILRYMDESWGNSSSVHEYGRKASELIDQSRIKVARVLGCKDHEIIFTGSGTESDNLAILGIARAYKKLGNHIVTSKIEHPAVLQACRYLEENEGFKLTYVSVDSRGLVNPDEISKSLTNKTILVSIMYANNEIGTIQPIAEIAKIIKERRDNKKTVGLRVPFFHTDACQAAGALNIKINNLGVDLMTLNGSKIYGPKATGCLSVKRGINLIPILLGGLQEMGRRAGTENQALIAGFAEALELSDQSRGKESTRLTELRDYAVYEIKKKIPGSHLNGDQKKRLPNNINFSFEGVDGEMLMIKLDQAGIMVSTGSACTTTSTEPSHVLEALRLGPDLVNGNIRITLGRQTNKKDIDHVLKKLYYIVGKLRKTF</sequence>
<gene>
    <name evidence="10" type="ORF">A3J50_03070</name>
</gene>
<comment type="catalytic activity">
    <reaction evidence="8">
        <text>(sulfur carrier)-H + L-cysteine = (sulfur carrier)-SH + L-alanine</text>
        <dbReference type="Rhea" id="RHEA:43892"/>
        <dbReference type="Rhea" id="RHEA-COMP:14737"/>
        <dbReference type="Rhea" id="RHEA-COMP:14739"/>
        <dbReference type="ChEBI" id="CHEBI:29917"/>
        <dbReference type="ChEBI" id="CHEBI:35235"/>
        <dbReference type="ChEBI" id="CHEBI:57972"/>
        <dbReference type="ChEBI" id="CHEBI:64428"/>
        <dbReference type="EC" id="2.8.1.7"/>
    </reaction>
</comment>
<keyword evidence="4" id="KW-0479">Metal-binding</keyword>
<dbReference type="GO" id="GO:0051536">
    <property type="term" value="F:iron-sulfur cluster binding"/>
    <property type="evidence" value="ECO:0007669"/>
    <property type="project" value="UniProtKB-KW"/>
</dbReference>
<keyword evidence="7" id="KW-0411">Iron-sulfur</keyword>
<dbReference type="PIRSF" id="PIRSF005572">
    <property type="entry name" value="NifS"/>
    <property type="match status" value="1"/>
</dbReference>
<keyword evidence="6" id="KW-0408">Iron</keyword>
<evidence type="ECO:0000256" key="4">
    <source>
        <dbReference type="ARBA" id="ARBA00022723"/>
    </source>
</evidence>
<keyword evidence="5" id="KW-0663">Pyridoxal phosphate</keyword>
<evidence type="ECO:0000256" key="1">
    <source>
        <dbReference type="ARBA" id="ARBA00001933"/>
    </source>
</evidence>
<dbReference type="InterPro" id="IPR015424">
    <property type="entry name" value="PyrdxlP-dep_Trfase"/>
</dbReference>
<dbReference type="Gene3D" id="1.10.260.50">
    <property type="match status" value="1"/>
</dbReference>
<evidence type="ECO:0000313" key="11">
    <source>
        <dbReference type="Proteomes" id="UP000177821"/>
    </source>
</evidence>
<dbReference type="InterPro" id="IPR015422">
    <property type="entry name" value="PyrdxlP-dep_Trfase_small"/>
</dbReference>
<comment type="caution">
    <text evidence="10">The sequence shown here is derived from an EMBL/GenBank/DDBJ whole genome shotgun (WGS) entry which is preliminary data.</text>
</comment>
<evidence type="ECO:0000256" key="3">
    <source>
        <dbReference type="ARBA" id="ARBA00022679"/>
    </source>
</evidence>
<evidence type="ECO:0000256" key="7">
    <source>
        <dbReference type="ARBA" id="ARBA00023014"/>
    </source>
</evidence>
<dbReference type="Gene3D" id="3.40.640.10">
    <property type="entry name" value="Type I PLP-dependent aspartate aminotransferase-like (Major domain)"/>
    <property type="match status" value="1"/>
</dbReference>
<dbReference type="GO" id="GO:0046872">
    <property type="term" value="F:metal ion binding"/>
    <property type="evidence" value="ECO:0007669"/>
    <property type="project" value="UniProtKB-KW"/>
</dbReference>
<evidence type="ECO:0000256" key="5">
    <source>
        <dbReference type="ARBA" id="ARBA00022898"/>
    </source>
</evidence>
<dbReference type="PANTHER" id="PTHR11601:SF34">
    <property type="entry name" value="CYSTEINE DESULFURASE"/>
    <property type="match status" value="1"/>
</dbReference>
<evidence type="ECO:0000313" key="10">
    <source>
        <dbReference type="EMBL" id="OGY28866.1"/>
    </source>
</evidence>
<evidence type="ECO:0000256" key="2">
    <source>
        <dbReference type="ARBA" id="ARBA00006490"/>
    </source>
</evidence>
<dbReference type="GO" id="GO:0031071">
    <property type="term" value="F:cysteine desulfurase activity"/>
    <property type="evidence" value="ECO:0007669"/>
    <property type="project" value="UniProtKB-EC"/>
</dbReference>
<protein>
    <recommendedName>
        <fullName evidence="9">Aminotransferase class V domain-containing protein</fullName>
    </recommendedName>
</protein>
<comment type="cofactor">
    <cofactor evidence="1">
        <name>pyridoxal 5'-phosphate</name>
        <dbReference type="ChEBI" id="CHEBI:597326"/>
    </cofactor>
</comment>
<dbReference type="EMBL" id="MHCX01000040">
    <property type="protein sequence ID" value="OGY28866.1"/>
    <property type="molecule type" value="Genomic_DNA"/>
</dbReference>
<dbReference type="InterPro" id="IPR016454">
    <property type="entry name" value="Cysteine_dSase"/>
</dbReference>
<organism evidence="10 11">
    <name type="scientific">Candidatus Woykebacteria bacterium RIFCSPHIGHO2_02_FULL_43_16b</name>
    <dbReference type="NCBI Taxonomy" id="1802601"/>
    <lineage>
        <taxon>Bacteria</taxon>
        <taxon>Candidatus Woykeibacteriota</taxon>
    </lineage>
</organism>
<evidence type="ECO:0000256" key="8">
    <source>
        <dbReference type="ARBA" id="ARBA00050776"/>
    </source>
</evidence>